<protein>
    <recommendedName>
        <fullName evidence="3">XRE family transcriptional regulator</fullName>
    </recommendedName>
</protein>
<proteinExistence type="predicted"/>
<accession>A0ABU7U0Z2</accession>
<organism evidence="1 2">
    <name type="scientific">Sorlinia euscelidii</name>
    <dbReference type="NCBI Taxonomy" id="3081148"/>
    <lineage>
        <taxon>Bacteria</taxon>
        <taxon>Pseudomonadati</taxon>
        <taxon>Pseudomonadota</taxon>
        <taxon>Alphaproteobacteria</taxon>
        <taxon>Acetobacterales</taxon>
        <taxon>Acetobacteraceae</taxon>
        <taxon>Sorlinia</taxon>
    </lineage>
</organism>
<keyword evidence="2" id="KW-1185">Reference proteome</keyword>
<gene>
    <name evidence="1" type="ORF">DOFOFD_05945</name>
</gene>
<comment type="caution">
    <text evidence="1">The sequence shown here is derived from an EMBL/GenBank/DDBJ whole genome shotgun (WGS) entry which is preliminary data.</text>
</comment>
<dbReference type="EMBL" id="JAWJZY010000002">
    <property type="protein sequence ID" value="MEE8658549.1"/>
    <property type="molecule type" value="Genomic_DNA"/>
</dbReference>
<evidence type="ECO:0008006" key="3">
    <source>
        <dbReference type="Google" id="ProtNLM"/>
    </source>
</evidence>
<evidence type="ECO:0000313" key="1">
    <source>
        <dbReference type="EMBL" id="MEE8658549.1"/>
    </source>
</evidence>
<dbReference type="Proteomes" id="UP001312908">
    <property type="component" value="Unassembled WGS sequence"/>
</dbReference>
<sequence>MTRDETLQELRRRVGDAYGAQARFARRHKIHPRRISFALTGKYNDIPADILHAAGMFRVKDKK</sequence>
<evidence type="ECO:0000313" key="2">
    <source>
        <dbReference type="Proteomes" id="UP001312908"/>
    </source>
</evidence>
<reference evidence="1 2" key="1">
    <citation type="submission" date="2023-10" db="EMBL/GenBank/DDBJ databases">
        <title>Sorlinia euscelidii gen. nov., sp. nov., an acetic acid bacteria isolated from the gut of Euscelidius variegatus emitter.</title>
        <authorList>
            <person name="Michoud G."/>
            <person name="Marasco R."/>
            <person name="Seferji K."/>
            <person name="Gonella E."/>
            <person name="Garuglieri E."/>
            <person name="Alma A."/>
            <person name="Mapelli F."/>
            <person name="Borin S."/>
            <person name="Daffonchio D."/>
            <person name="Crotti E."/>
        </authorList>
    </citation>
    <scope>NUCLEOTIDE SEQUENCE [LARGE SCALE GENOMIC DNA]</scope>
    <source>
        <strain evidence="1 2">EV16P</strain>
    </source>
</reference>
<name>A0ABU7U0Z2_9PROT</name>